<dbReference type="AlphaFoldDB" id="A0A7C4GES2"/>
<evidence type="ECO:0000256" key="1">
    <source>
        <dbReference type="SAM" id="Phobius"/>
    </source>
</evidence>
<feature type="transmembrane region" description="Helical" evidence="1">
    <location>
        <begin position="21"/>
        <end position="39"/>
    </location>
</feature>
<evidence type="ECO:0000313" key="2">
    <source>
        <dbReference type="EMBL" id="HGK29037.1"/>
    </source>
</evidence>
<dbReference type="InterPro" id="IPR011047">
    <property type="entry name" value="Quinoprotein_ADH-like_sf"/>
</dbReference>
<reference evidence="2" key="1">
    <citation type="journal article" date="2020" name="mSystems">
        <title>Genome- and Community-Level Interaction Insights into Carbon Utilization and Element Cycling Functions of Hydrothermarchaeota in Hydrothermal Sediment.</title>
        <authorList>
            <person name="Zhou Z."/>
            <person name="Liu Y."/>
            <person name="Xu W."/>
            <person name="Pan J."/>
            <person name="Luo Z.H."/>
            <person name="Li M."/>
        </authorList>
    </citation>
    <scope>NUCLEOTIDE SEQUENCE [LARGE SCALE GENOMIC DNA]</scope>
    <source>
        <strain evidence="2">SpSt-488</strain>
    </source>
</reference>
<dbReference type="NCBIfam" id="TIGR04183">
    <property type="entry name" value="Por_Secre_tail"/>
    <property type="match status" value="1"/>
</dbReference>
<sequence>MRITGRAADEDEGAITSKPRWFGWVLVALLAALVGVVRAQTTFIRTYGGSNYDCGESVRQTSDGGYIIVGNARSFSPGSYQELYIVRTDAQGNQRWAKTYGDTLEQTAEDVLPTADGGFMIVGFKTVRTVVRHRDIWLLRTNASGDTLWTRRIGLDANDAGNSIVEASDGGYVIVGQTGANDAAQVCLVKVTANGSPVWNREFGGARMDYGCQVRRTADNGYVVAGVTYDAGYPYFSDVLLLKTDSAGLLTWSKTIGDRWSYEFASSVLVAEDNGYVILGSAERLGPGGYTPYLIRTNASGDTLWTKCPTGSGGDGYSVCRASDGGYVMTGSSGRSDLWLHKVDNGGTNVWSQTYFSGLGLDWGQWVEPTSDGGYAVAGFTNSVGQFHNDVVLLKTAADGTIGIEEPRPQPPADRGRLLSVTSVNATRIGIRYHVPEHGKVVLGLYDHTGRSVAELVNGRRSPGSYSAEIVANKLPSGSYFCRLQAGGFTETSRLVVVRETRR</sequence>
<gene>
    <name evidence="2" type="ORF">ENS41_08860</name>
</gene>
<dbReference type="PANTHER" id="PTHR42754:SF1">
    <property type="entry name" value="LIPOPROTEIN"/>
    <property type="match status" value="1"/>
</dbReference>
<comment type="caution">
    <text evidence="2">The sequence shown here is derived from an EMBL/GenBank/DDBJ whole genome shotgun (WGS) entry which is preliminary data.</text>
</comment>
<keyword evidence="1" id="KW-0472">Membrane</keyword>
<dbReference type="InterPro" id="IPR026444">
    <property type="entry name" value="Secre_tail"/>
</dbReference>
<dbReference type="PANTHER" id="PTHR42754">
    <property type="entry name" value="ENDOGLUCANASE"/>
    <property type="match status" value="1"/>
</dbReference>
<dbReference type="SUPFAM" id="SSF50998">
    <property type="entry name" value="Quinoprotein alcohol dehydrogenase-like"/>
    <property type="match status" value="1"/>
</dbReference>
<dbReference type="EMBL" id="DSUT01000186">
    <property type="protein sequence ID" value="HGK29037.1"/>
    <property type="molecule type" value="Genomic_DNA"/>
</dbReference>
<proteinExistence type="predicted"/>
<keyword evidence="1" id="KW-0812">Transmembrane</keyword>
<organism evidence="2">
    <name type="scientific">candidate division WOR-3 bacterium</name>
    <dbReference type="NCBI Taxonomy" id="2052148"/>
    <lineage>
        <taxon>Bacteria</taxon>
        <taxon>Bacteria division WOR-3</taxon>
    </lineage>
</organism>
<name>A0A7C4GES2_UNCW3</name>
<accession>A0A7C4GES2</accession>
<protein>
    <submittedName>
        <fullName evidence="2">T9SS type A sorting domain-containing protein</fullName>
    </submittedName>
</protein>
<keyword evidence="1" id="KW-1133">Transmembrane helix</keyword>